<proteinExistence type="predicted"/>
<evidence type="ECO:0000313" key="1">
    <source>
        <dbReference type="EMBL" id="GMG99104.1"/>
    </source>
</evidence>
<accession>A0AAD3RXC5</accession>
<gene>
    <name evidence="1" type="ORF">Nepgr_000944</name>
</gene>
<dbReference type="Proteomes" id="UP001279734">
    <property type="component" value="Unassembled WGS sequence"/>
</dbReference>
<dbReference type="AlphaFoldDB" id="A0AAD3RXC5"/>
<sequence length="72" mass="8323">MTLVPSAMNRIFNRENPDILIMMIAVRKQKMRGSKKSATSGAWSMKFFLLGHKNTLCFQTLEYSRQLIEISL</sequence>
<comment type="caution">
    <text evidence="1">The sequence shown here is derived from an EMBL/GenBank/DDBJ whole genome shotgun (WGS) entry which is preliminary data.</text>
</comment>
<name>A0AAD3RXC5_NEPGR</name>
<organism evidence="1 2">
    <name type="scientific">Nepenthes gracilis</name>
    <name type="common">Slender pitcher plant</name>
    <dbReference type="NCBI Taxonomy" id="150966"/>
    <lineage>
        <taxon>Eukaryota</taxon>
        <taxon>Viridiplantae</taxon>
        <taxon>Streptophyta</taxon>
        <taxon>Embryophyta</taxon>
        <taxon>Tracheophyta</taxon>
        <taxon>Spermatophyta</taxon>
        <taxon>Magnoliopsida</taxon>
        <taxon>eudicotyledons</taxon>
        <taxon>Gunneridae</taxon>
        <taxon>Pentapetalae</taxon>
        <taxon>Caryophyllales</taxon>
        <taxon>Nepenthaceae</taxon>
        <taxon>Nepenthes</taxon>
    </lineage>
</organism>
<dbReference type="EMBL" id="BSYO01000001">
    <property type="protein sequence ID" value="GMG99104.1"/>
    <property type="molecule type" value="Genomic_DNA"/>
</dbReference>
<reference evidence="1" key="1">
    <citation type="submission" date="2023-05" db="EMBL/GenBank/DDBJ databases">
        <title>Nepenthes gracilis genome sequencing.</title>
        <authorList>
            <person name="Fukushima K."/>
        </authorList>
    </citation>
    <scope>NUCLEOTIDE SEQUENCE</scope>
    <source>
        <strain evidence="1">SING2019-196</strain>
    </source>
</reference>
<evidence type="ECO:0000313" key="2">
    <source>
        <dbReference type="Proteomes" id="UP001279734"/>
    </source>
</evidence>
<protein>
    <submittedName>
        <fullName evidence="1">Uncharacterized protein</fullName>
    </submittedName>
</protein>
<keyword evidence="2" id="KW-1185">Reference proteome</keyword>